<reference evidence="6" key="1">
    <citation type="submission" date="2023-03" db="EMBL/GenBank/DDBJ databases">
        <title>Actinoallomurus iriomotensis NBRC 103684.</title>
        <authorList>
            <person name="Ichikawa N."/>
            <person name="Sato H."/>
            <person name="Tonouchi N."/>
        </authorList>
    </citation>
    <scope>NUCLEOTIDE SEQUENCE</scope>
    <source>
        <strain evidence="6">NBRC 103684</strain>
    </source>
</reference>
<evidence type="ECO:0000256" key="1">
    <source>
        <dbReference type="ARBA" id="ARBA00023015"/>
    </source>
</evidence>
<dbReference type="PROSITE" id="PS51078">
    <property type="entry name" value="ICLR_ED"/>
    <property type="match status" value="1"/>
</dbReference>
<dbReference type="InterPro" id="IPR011991">
    <property type="entry name" value="ArsR-like_HTH"/>
</dbReference>
<accession>A0A9W6SAN2</accession>
<dbReference type="InterPro" id="IPR036390">
    <property type="entry name" value="WH_DNA-bd_sf"/>
</dbReference>
<evidence type="ECO:0000313" key="7">
    <source>
        <dbReference type="Proteomes" id="UP001165074"/>
    </source>
</evidence>
<dbReference type="SUPFAM" id="SSF46785">
    <property type="entry name" value="Winged helix' DNA-binding domain"/>
    <property type="match status" value="1"/>
</dbReference>
<name>A0A9W6SAN2_9ACTN</name>
<dbReference type="Proteomes" id="UP001165074">
    <property type="component" value="Unassembled WGS sequence"/>
</dbReference>
<dbReference type="InterPro" id="IPR050707">
    <property type="entry name" value="HTH_MetabolicPath_Reg"/>
</dbReference>
<dbReference type="SMART" id="SM00346">
    <property type="entry name" value="HTH_ICLR"/>
    <property type="match status" value="1"/>
</dbReference>
<dbReference type="Pfam" id="PF09339">
    <property type="entry name" value="HTH_IclR"/>
    <property type="match status" value="1"/>
</dbReference>
<dbReference type="GO" id="GO:0003700">
    <property type="term" value="F:DNA-binding transcription factor activity"/>
    <property type="evidence" value="ECO:0007669"/>
    <property type="project" value="TreeGrafter"/>
</dbReference>
<dbReference type="RefSeq" id="WP_285578776.1">
    <property type="nucleotide sequence ID" value="NZ_BSTK01000011.1"/>
</dbReference>
<proteinExistence type="predicted"/>
<evidence type="ECO:0000259" key="4">
    <source>
        <dbReference type="PROSITE" id="PS51077"/>
    </source>
</evidence>
<dbReference type="InterPro" id="IPR036388">
    <property type="entry name" value="WH-like_DNA-bd_sf"/>
</dbReference>
<dbReference type="SUPFAM" id="SSF55781">
    <property type="entry name" value="GAF domain-like"/>
    <property type="match status" value="1"/>
</dbReference>
<sequence>MTEPGTADGEGRTRRVETSLTLSRGLSLLELLAGSPEGRTLTELAGELGLSRPAVYRLVATLIDHHLVRRTRDGTFSVALGVLALTRHVLPALGEASREVLQRLAEETGATAHLAVAEGAESVAVAVVEPRTADFHLAYRVGSRLPVEQGALGRAILAGRQGRFEVLSSTGEIIPGATGVAVPLIGLGSPAALGVVAPHPLDVDAVSPALVDAAQRLRRAFGSGE</sequence>
<keyword evidence="3" id="KW-0804">Transcription</keyword>
<dbReference type="CDD" id="cd00090">
    <property type="entry name" value="HTH_ARSR"/>
    <property type="match status" value="1"/>
</dbReference>
<dbReference type="EMBL" id="BSTK01000011">
    <property type="protein sequence ID" value="GLY88870.1"/>
    <property type="molecule type" value="Genomic_DNA"/>
</dbReference>
<dbReference type="Gene3D" id="3.30.450.40">
    <property type="match status" value="1"/>
</dbReference>
<gene>
    <name evidence="6" type="ORF">Airi02_067990</name>
</gene>
<evidence type="ECO:0000256" key="2">
    <source>
        <dbReference type="ARBA" id="ARBA00023125"/>
    </source>
</evidence>
<dbReference type="Gene3D" id="1.10.10.10">
    <property type="entry name" value="Winged helix-like DNA-binding domain superfamily/Winged helix DNA-binding domain"/>
    <property type="match status" value="1"/>
</dbReference>
<comment type="caution">
    <text evidence="6">The sequence shown here is derived from an EMBL/GenBank/DDBJ whole genome shotgun (WGS) entry which is preliminary data.</text>
</comment>
<dbReference type="InterPro" id="IPR014757">
    <property type="entry name" value="Tscrpt_reg_IclR_C"/>
</dbReference>
<evidence type="ECO:0000256" key="3">
    <source>
        <dbReference type="ARBA" id="ARBA00023163"/>
    </source>
</evidence>
<evidence type="ECO:0000259" key="5">
    <source>
        <dbReference type="PROSITE" id="PS51078"/>
    </source>
</evidence>
<feature type="domain" description="IclR-ED" evidence="5">
    <location>
        <begin position="76"/>
        <end position="225"/>
    </location>
</feature>
<keyword evidence="1" id="KW-0805">Transcription regulation</keyword>
<dbReference type="InterPro" id="IPR005471">
    <property type="entry name" value="Tscrpt_reg_IclR_N"/>
</dbReference>
<protein>
    <submittedName>
        <fullName evidence="6">Transcriptional regulator</fullName>
    </submittedName>
</protein>
<evidence type="ECO:0000313" key="6">
    <source>
        <dbReference type="EMBL" id="GLY88870.1"/>
    </source>
</evidence>
<dbReference type="Pfam" id="PF01614">
    <property type="entry name" value="IclR_C"/>
    <property type="match status" value="1"/>
</dbReference>
<dbReference type="PANTHER" id="PTHR30136:SF24">
    <property type="entry name" value="HTH-TYPE TRANSCRIPTIONAL REPRESSOR ALLR"/>
    <property type="match status" value="1"/>
</dbReference>
<keyword evidence="7" id="KW-1185">Reference proteome</keyword>
<feature type="domain" description="HTH iclR-type" evidence="4">
    <location>
        <begin position="19"/>
        <end position="80"/>
    </location>
</feature>
<dbReference type="AlphaFoldDB" id="A0A9W6SAN2"/>
<dbReference type="GO" id="GO:0045892">
    <property type="term" value="P:negative regulation of DNA-templated transcription"/>
    <property type="evidence" value="ECO:0007669"/>
    <property type="project" value="TreeGrafter"/>
</dbReference>
<dbReference type="PROSITE" id="PS51077">
    <property type="entry name" value="HTH_ICLR"/>
    <property type="match status" value="1"/>
</dbReference>
<dbReference type="PANTHER" id="PTHR30136">
    <property type="entry name" value="HELIX-TURN-HELIX TRANSCRIPTIONAL REGULATOR, ICLR FAMILY"/>
    <property type="match status" value="1"/>
</dbReference>
<dbReference type="InterPro" id="IPR029016">
    <property type="entry name" value="GAF-like_dom_sf"/>
</dbReference>
<keyword evidence="2" id="KW-0238">DNA-binding</keyword>
<organism evidence="6 7">
    <name type="scientific">Actinoallomurus iriomotensis</name>
    <dbReference type="NCBI Taxonomy" id="478107"/>
    <lineage>
        <taxon>Bacteria</taxon>
        <taxon>Bacillati</taxon>
        <taxon>Actinomycetota</taxon>
        <taxon>Actinomycetes</taxon>
        <taxon>Streptosporangiales</taxon>
        <taxon>Thermomonosporaceae</taxon>
        <taxon>Actinoallomurus</taxon>
    </lineage>
</organism>
<dbReference type="GO" id="GO:0003677">
    <property type="term" value="F:DNA binding"/>
    <property type="evidence" value="ECO:0007669"/>
    <property type="project" value="UniProtKB-KW"/>
</dbReference>